<feature type="signal peptide" evidence="22">
    <location>
        <begin position="1"/>
        <end position="18"/>
    </location>
</feature>
<keyword evidence="11 22" id="KW-0732">Signal</keyword>
<keyword evidence="14" id="KW-0418">Kinase</keyword>
<dbReference type="PANTHER" id="PTHR48054:SF30">
    <property type="entry name" value="LEUCINE-RICH REPEAT PROTEIN KINASE FAMILY PROTEIN"/>
    <property type="match status" value="1"/>
</dbReference>
<evidence type="ECO:0000256" key="19">
    <source>
        <dbReference type="ARBA" id="ARBA00047899"/>
    </source>
</evidence>
<dbReference type="InterPro" id="IPR032675">
    <property type="entry name" value="LRR_dom_sf"/>
</dbReference>
<keyword evidence="12" id="KW-0677">Repeat</keyword>
<evidence type="ECO:0000256" key="14">
    <source>
        <dbReference type="ARBA" id="ARBA00022777"/>
    </source>
</evidence>
<dbReference type="FunFam" id="3.80.10.10:FF:000041">
    <property type="entry name" value="LRR receptor-like serine/threonine-protein kinase ERECTA"/>
    <property type="match status" value="2"/>
</dbReference>
<evidence type="ECO:0000256" key="7">
    <source>
        <dbReference type="ARBA" id="ARBA00022614"/>
    </source>
</evidence>
<accession>A0A0E0PEW0</accession>
<feature type="domain" description="Leucine-rich repeat-containing N-terminal plant-type" evidence="23">
    <location>
        <begin position="35"/>
        <end position="72"/>
    </location>
</feature>
<reference evidence="25" key="1">
    <citation type="submission" date="2013-06" db="EMBL/GenBank/DDBJ databases">
        <authorList>
            <person name="Zhao Q."/>
        </authorList>
    </citation>
    <scope>NUCLEOTIDE SEQUENCE</scope>
    <source>
        <strain evidence="25">cv. W1943</strain>
    </source>
</reference>
<evidence type="ECO:0000256" key="13">
    <source>
        <dbReference type="ARBA" id="ARBA00022741"/>
    </source>
</evidence>
<evidence type="ECO:0000256" key="20">
    <source>
        <dbReference type="ARBA" id="ARBA00048679"/>
    </source>
</evidence>
<dbReference type="SUPFAM" id="SSF52047">
    <property type="entry name" value="RNI-like"/>
    <property type="match status" value="2"/>
</dbReference>
<dbReference type="FunFam" id="3.80.10.10:FF:000095">
    <property type="entry name" value="LRR receptor-like serine/threonine-protein kinase GSO1"/>
    <property type="match status" value="2"/>
</dbReference>
<keyword evidence="10 21" id="KW-0812">Transmembrane</keyword>
<evidence type="ECO:0000256" key="17">
    <source>
        <dbReference type="ARBA" id="ARBA00023136"/>
    </source>
</evidence>
<evidence type="ECO:0000256" key="22">
    <source>
        <dbReference type="SAM" id="SignalP"/>
    </source>
</evidence>
<keyword evidence="7" id="KW-0433">Leucine-rich repeat</keyword>
<dbReference type="EnsemblPlants" id="ORUFI04G29060.1">
    <property type="protein sequence ID" value="ORUFI04G29060.1"/>
    <property type="gene ID" value="ORUFI04G29060"/>
</dbReference>
<comment type="similarity">
    <text evidence="2">Belongs to the RLP family.</text>
</comment>
<name>A0A0E0PEW0_ORYRU</name>
<keyword evidence="17 21" id="KW-0472">Membrane</keyword>
<evidence type="ECO:0000256" key="18">
    <source>
        <dbReference type="ARBA" id="ARBA00023180"/>
    </source>
</evidence>
<evidence type="ECO:0000256" key="4">
    <source>
        <dbReference type="ARBA" id="ARBA00022475"/>
    </source>
</evidence>
<feature type="chain" id="PRO_5002369938" description="non-specific serine/threonine protein kinase" evidence="22">
    <location>
        <begin position="19"/>
        <end position="1753"/>
    </location>
</feature>
<dbReference type="Pfam" id="PF00560">
    <property type="entry name" value="LRR_1"/>
    <property type="match status" value="11"/>
</dbReference>
<dbReference type="InterPro" id="IPR003591">
    <property type="entry name" value="Leu-rich_rpt_typical-subtyp"/>
</dbReference>
<dbReference type="SMART" id="SM00365">
    <property type="entry name" value="LRR_SD22"/>
    <property type="match status" value="8"/>
</dbReference>
<dbReference type="InterPro" id="IPR052592">
    <property type="entry name" value="LRR-RLK"/>
</dbReference>
<proteinExistence type="inferred from homology"/>
<dbReference type="GO" id="GO:0009742">
    <property type="term" value="P:brassinosteroid mediated signaling pathway"/>
    <property type="evidence" value="ECO:0007669"/>
    <property type="project" value="UniProtKB-KW"/>
</dbReference>
<evidence type="ECO:0000256" key="6">
    <source>
        <dbReference type="ARBA" id="ARBA00022553"/>
    </source>
</evidence>
<keyword evidence="16 21" id="KW-1133">Transmembrane helix</keyword>
<evidence type="ECO:0000256" key="9">
    <source>
        <dbReference type="ARBA" id="ARBA00022679"/>
    </source>
</evidence>
<dbReference type="InterPro" id="IPR013210">
    <property type="entry name" value="LRR_N_plant-typ"/>
</dbReference>
<dbReference type="Gene3D" id="3.80.10.10">
    <property type="entry name" value="Ribonuclease Inhibitor"/>
    <property type="match status" value="8"/>
</dbReference>
<evidence type="ECO:0000256" key="1">
    <source>
        <dbReference type="ARBA" id="ARBA00004162"/>
    </source>
</evidence>
<evidence type="ECO:0000256" key="16">
    <source>
        <dbReference type="ARBA" id="ARBA00022989"/>
    </source>
</evidence>
<evidence type="ECO:0000256" key="15">
    <source>
        <dbReference type="ARBA" id="ARBA00022840"/>
    </source>
</evidence>
<dbReference type="PRINTS" id="PR00019">
    <property type="entry name" value="LEURICHRPT"/>
</dbReference>
<dbReference type="GO" id="GO:0004674">
    <property type="term" value="F:protein serine/threonine kinase activity"/>
    <property type="evidence" value="ECO:0007669"/>
    <property type="project" value="UniProtKB-KW"/>
</dbReference>
<evidence type="ECO:0000256" key="2">
    <source>
        <dbReference type="ARBA" id="ARBA00009592"/>
    </source>
</evidence>
<comment type="catalytic activity">
    <reaction evidence="20">
        <text>L-seryl-[protein] + ATP = O-phospho-L-seryl-[protein] + ADP + H(+)</text>
        <dbReference type="Rhea" id="RHEA:17989"/>
        <dbReference type="Rhea" id="RHEA-COMP:9863"/>
        <dbReference type="Rhea" id="RHEA-COMP:11604"/>
        <dbReference type="ChEBI" id="CHEBI:15378"/>
        <dbReference type="ChEBI" id="CHEBI:29999"/>
        <dbReference type="ChEBI" id="CHEBI:30616"/>
        <dbReference type="ChEBI" id="CHEBI:83421"/>
        <dbReference type="ChEBI" id="CHEBI:456216"/>
        <dbReference type="EC" id="2.7.11.1"/>
    </reaction>
</comment>
<keyword evidence="6" id="KW-0597">Phosphoprotein</keyword>
<dbReference type="Proteomes" id="UP000008022">
    <property type="component" value="Unassembled WGS sequence"/>
</dbReference>
<comment type="subcellular location">
    <subcellularLocation>
        <location evidence="1">Cell membrane</location>
        <topology evidence="1">Single-pass membrane protein</topology>
    </subcellularLocation>
</comment>
<dbReference type="STRING" id="4529.A0A0E0PEW0"/>
<dbReference type="Gramene" id="ORUFI04G29060.1">
    <property type="protein sequence ID" value="ORUFI04G29060.1"/>
    <property type="gene ID" value="ORUFI04G29060"/>
</dbReference>
<reference evidence="24" key="2">
    <citation type="submission" date="2015-06" db="UniProtKB">
        <authorList>
            <consortium name="EnsemblPlants"/>
        </authorList>
    </citation>
    <scope>IDENTIFICATION</scope>
</reference>
<dbReference type="SMART" id="SM00369">
    <property type="entry name" value="LRR_TYP"/>
    <property type="match status" value="12"/>
</dbReference>
<evidence type="ECO:0000256" key="11">
    <source>
        <dbReference type="ARBA" id="ARBA00022729"/>
    </source>
</evidence>
<sequence length="1753" mass="194223">MSCSFPWGSFCFFLVVLCLPDSNISTSSHGCFVEERTALMDIGSSLTRSNGTAPRSWGRGDDCCLWERVNCSNITGRVSHLYFSNLYDSNEVLDALGHSFWRFDTTVFSSFPELQFLDLSMNNATFQSWDVFESLRNLRELDLSSNRLNGSIPSSLFSLPRLEHLSLSQNLFEGSIPVTPSSNITSALKTFNFSMNNLSGEFSFFWLRNLTKLQKIDVSGNANLVVAVNFPSWSPSFQLKVLVLSGCNLDKNIVREPIFLRTQHQLEVLDLSNNSLSGSMPNWLFTEQATLVYLNLGNNSLTGSLGPIWYPQMNLQAISLPMNRISGHLPANISSVFPNMSFLDVSSNTISGEIPSSLCNITRMEYLDLSNNSLSGELPNCLLTEYPILTTLKVSNNKLGGPIFGGTNHLSIKHALYLDGNKFEGTLPRYLTADFDAHGTLDLHDNNLSGAIPNCMTALELDFFIVSHNSLSGHIVPFSFFNSSTVMALDLSHNQFNGNIEWVQYLGESKYLSLGSNKFEGQISPSLCQLQSLRILDFSHNSLSGPLPSCIGNLSFGQNPVGIPLWSLICENHFRYPIFDYIGCYEERGFSFRTKGNIYIYKHNFINWMSGIDLSANMLSGQIPRELGNLGHIKALNLSYNFFAGPIPATFASMSSVESLDLSHNKLSGAIPWQLTRLSSLSVFSVMYNNLSGCIPNSGQFGSFDMDSYEGNNLLHPASEGSECAPSSGHSLPDDGDGKGNDPILYAVTAASFVPMIYMSCGCLVEERAALMDIRASLIQANSTLVPRSWGQTEDCCSWERVRCDSSKRRVYQLNLSSMSIADDFFSWELNITVFSAFRDLQFLDLSQNKLISPSFDGLLGLTKLRFLYFGGNWFGGNFPSSIGNLVYLEVIDFNSNNMNGTLPVAAFENLTNLQELNLSSNKFEGSIPKSLFSLPHLKVLDLCGNDFIKGGFPVPPEPVLLEVVNLCNTAMNGTLPASAFENLRNLRALNLSKMDWSFNKFHGGLPASLFSLPHLKVLDLSGNFFEGGIPINSSSFPVSLEVLNLNNNNMNGTLPTEQAIENLGNLRELHLSLNRFAGNIPRSLFSLPHIELLDLSGNLLEGPIPISSSSNLPAFIKSLRFSHNNLSGKFSFSWLKNLTKLEAVVLSDNANLAVDVNIPGWVPQFQLKELALSGCDLDKSIITEPHFLRTQHHLEVLDLSNNNLPGSMHDWLFTEGARHYKLDLGNNSLTGSLESTWYTQNFLKYINVSMNRVAGQLPDNINSIFPNLLVLDFSNNEIYGHIPIELCQIRQLRYLDLSNNSISGEVPACLFTDHAVLESLKVSKNKLGGLIFGGMDNMSDSLSYLYLDSNKYEGSIPQNLSAKNLFVMDLHDNKLSGKLDISFWDLPMLVGLNLADNTLTGEIQPYLCNWTSISLLDLSNNNLTGSLPNCSMALQVNFLNLSNNSLSGDIPYALFNTSELIVMDIRHNRFTGNLNWVQNNLGIDILSLGGNDFEGEISPDICNLQYLRIIDFSHNKLSGSVPACIGNILFGDVHDHDILQIFYVEPFIELYDSHLMSTYYYYLSGFAFSTKGSLYIYGVNLFDLMTGIDLSANMFDGEIPWQLGNLSHIKSLNLSYNFFTGQIPATFSGMKEIESLDLSHNDLSGPIPWQLTQLSSLGAFSVAYNNLSGCIPNYGQLASFSMESYVGNNNLYNTSQGSWCSPSGHVPKEDVEERYDDPVLYIVSAASFVLAFCATVAFSFCHSYGRSAILKM</sequence>
<dbReference type="FunFam" id="3.80.10.10:FF:000111">
    <property type="entry name" value="LRR receptor-like serine/threonine-protein kinase ERECTA"/>
    <property type="match status" value="1"/>
</dbReference>
<keyword evidence="25" id="KW-1185">Reference proteome</keyword>
<feature type="domain" description="Leucine-rich repeat-containing N-terminal plant-type" evidence="23">
    <location>
        <begin position="766"/>
        <end position="805"/>
    </location>
</feature>
<dbReference type="eggNOG" id="KOG0619">
    <property type="taxonomic scope" value="Eukaryota"/>
</dbReference>
<comment type="catalytic activity">
    <reaction evidence="19">
        <text>L-threonyl-[protein] + ATP = O-phospho-L-threonyl-[protein] + ADP + H(+)</text>
        <dbReference type="Rhea" id="RHEA:46608"/>
        <dbReference type="Rhea" id="RHEA-COMP:11060"/>
        <dbReference type="Rhea" id="RHEA-COMP:11605"/>
        <dbReference type="ChEBI" id="CHEBI:15378"/>
        <dbReference type="ChEBI" id="CHEBI:30013"/>
        <dbReference type="ChEBI" id="CHEBI:30616"/>
        <dbReference type="ChEBI" id="CHEBI:61977"/>
        <dbReference type="ChEBI" id="CHEBI:456216"/>
        <dbReference type="EC" id="2.7.11.1"/>
    </reaction>
</comment>
<evidence type="ECO:0000256" key="8">
    <source>
        <dbReference type="ARBA" id="ARBA00022626"/>
    </source>
</evidence>
<dbReference type="InterPro" id="IPR001611">
    <property type="entry name" value="Leu-rich_rpt"/>
</dbReference>
<evidence type="ECO:0000259" key="23">
    <source>
        <dbReference type="Pfam" id="PF08263"/>
    </source>
</evidence>
<dbReference type="SUPFAM" id="SSF52058">
    <property type="entry name" value="L domain-like"/>
    <property type="match status" value="5"/>
</dbReference>
<evidence type="ECO:0000256" key="5">
    <source>
        <dbReference type="ARBA" id="ARBA00022527"/>
    </source>
</evidence>
<dbReference type="PROSITE" id="PS51450">
    <property type="entry name" value="LRR"/>
    <property type="match status" value="1"/>
</dbReference>
<evidence type="ECO:0000256" key="12">
    <source>
        <dbReference type="ARBA" id="ARBA00022737"/>
    </source>
</evidence>
<dbReference type="PANTHER" id="PTHR48054">
    <property type="entry name" value="RECEPTOR KINASE-LIKE PROTEIN XA21"/>
    <property type="match status" value="1"/>
</dbReference>
<evidence type="ECO:0000256" key="21">
    <source>
        <dbReference type="SAM" id="Phobius"/>
    </source>
</evidence>
<dbReference type="GO" id="GO:0005524">
    <property type="term" value="F:ATP binding"/>
    <property type="evidence" value="ECO:0007669"/>
    <property type="project" value="UniProtKB-KW"/>
</dbReference>
<dbReference type="GO" id="GO:0005886">
    <property type="term" value="C:plasma membrane"/>
    <property type="evidence" value="ECO:0007669"/>
    <property type="project" value="UniProtKB-SubCell"/>
</dbReference>
<keyword evidence="15" id="KW-0067">ATP-binding</keyword>
<keyword evidence="13" id="KW-0547">Nucleotide-binding</keyword>
<keyword evidence="8" id="KW-1070">Brassinosteroid signaling pathway</keyword>
<dbReference type="HOGENOM" id="CLU_239336_0_0_1"/>
<dbReference type="OMA" id="CNRTTRR"/>
<dbReference type="Pfam" id="PF13855">
    <property type="entry name" value="LRR_8"/>
    <property type="match status" value="3"/>
</dbReference>
<dbReference type="FunFam" id="3.80.10.10:FF:000383">
    <property type="entry name" value="Leucine-rich repeat receptor protein kinase EMS1"/>
    <property type="match status" value="1"/>
</dbReference>
<evidence type="ECO:0000313" key="25">
    <source>
        <dbReference type="Proteomes" id="UP000008022"/>
    </source>
</evidence>
<keyword evidence="9" id="KW-0808">Transferase</keyword>
<protein>
    <recommendedName>
        <fullName evidence="3">non-specific serine/threonine protein kinase</fullName>
        <ecNumber evidence="3">2.7.11.1</ecNumber>
    </recommendedName>
</protein>
<evidence type="ECO:0000256" key="10">
    <source>
        <dbReference type="ARBA" id="ARBA00022692"/>
    </source>
</evidence>
<feature type="transmembrane region" description="Helical" evidence="21">
    <location>
        <begin position="1720"/>
        <end position="1742"/>
    </location>
</feature>
<organism evidence="24 25">
    <name type="scientific">Oryza rufipogon</name>
    <name type="common">Brownbeard rice</name>
    <name type="synonym">Asian wild rice</name>
    <dbReference type="NCBI Taxonomy" id="4529"/>
    <lineage>
        <taxon>Eukaryota</taxon>
        <taxon>Viridiplantae</taxon>
        <taxon>Streptophyta</taxon>
        <taxon>Embryophyta</taxon>
        <taxon>Tracheophyta</taxon>
        <taxon>Spermatophyta</taxon>
        <taxon>Magnoliopsida</taxon>
        <taxon>Liliopsida</taxon>
        <taxon>Poales</taxon>
        <taxon>Poaceae</taxon>
        <taxon>BOP clade</taxon>
        <taxon>Oryzoideae</taxon>
        <taxon>Oryzeae</taxon>
        <taxon>Oryzinae</taxon>
        <taxon>Oryza</taxon>
    </lineage>
</organism>
<keyword evidence="18" id="KW-0325">Glycoprotein</keyword>
<evidence type="ECO:0000313" key="24">
    <source>
        <dbReference type="EnsemblPlants" id="ORUFI04G29060.1"/>
    </source>
</evidence>
<keyword evidence="5" id="KW-0723">Serine/threonine-protein kinase</keyword>
<dbReference type="EC" id="2.7.11.1" evidence="3"/>
<keyword evidence="4" id="KW-1003">Cell membrane</keyword>
<evidence type="ECO:0000256" key="3">
    <source>
        <dbReference type="ARBA" id="ARBA00012513"/>
    </source>
</evidence>
<dbReference type="Pfam" id="PF08263">
    <property type="entry name" value="LRRNT_2"/>
    <property type="match status" value="2"/>
</dbReference>